<dbReference type="GO" id="GO:0005615">
    <property type="term" value="C:extracellular space"/>
    <property type="evidence" value="ECO:0007669"/>
    <property type="project" value="TreeGrafter"/>
</dbReference>
<dbReference type="InterPro" id="IPR050904">
    <property type="entry name" value="Adhesion/Biosynth-related"/>
</dbReference>
<keyword evidence="2" id="KW-0732">Signal</keyword>
<keyword evidence="5" id="KW-1185">Reference proteome</keyword>
<reference evidence="4" key="1">
    <citation type="submission" date="2022-01" db="EMBL/GenBank/DDBJ databases">
        <authorList>
            <person name="King R."/>
        </authorList>
    </citation>
    <scope>NUCLEOTIDE SEQUENCE</scope>
</reference>
<evidence type="ECO:0000313" key="4">
    <source>
        <dbReference type="EMBL" id="CAG9771993.1"/>
    </source>
</evidence>
<evidence type="ECO:0000256" key="2">
    <source>
        <dbReference type="SAM" id="SignalP"/>
    </source>
</evidence>
<feature type="domain" description="FAS1" evidence="3">
    <location>
        <begin position="399"/>
        <end position="531"/>
    </location>
</feature>
<dbReference type="OrthoDB" id="286301at2759"/>
<dbReference type="Proteomes" id="UP001152799">
    <property type="component" value="Chromosome 7"/>
</dbReference>
<organism evidence="4 5">
    <name type="scientific">Ceutorhynchus assimilis</name>
    <name type="common">cabbage seed weevil</name>
    <dbReference type="NCBI Taxonomy" id="467358"/>
    <lineage>
        <taxon>Eukaryota</taxon>
        <taxon>Metazoa</taxon>
        <taxon>Ecdysozoa</taxon>
        <taxon>Arthropoda</taxon>
        <taxon>Hexapoda</taxon>
        <taxon>Insecta</taxon>
        <taxon>Pterygota</taxon>
        <taxon>Neoptera</taxon>
        <taxon>Endopterygota</taxon>
        <taxon>Coleoptera</taxon>
        <taxon>Polyphaga</taxon>
        <taxon>Cucujiformia</taxon>
        <taxon>Curculionidae</taxon>
        <taxon>Ceutorhynchinae</taxon>
        <taxon>Ceutorhynchus</taxon>
    </lineage>
</organism>
<gene>
    <name evidence="4" type="ORF">CEUTPL_LOCUS12415</name>
</gene>
<feature type="compositionally biased region" description="Basic and acidic residues" evidence="1">
    <location>
        <begin position="55"/>
        <end position="82"/>
    </location>
</feature>
<dbReference type="SMART" id="SM00554">
    <property type="entry name" value="FAS1"/>
    <property type="match status" value="4"/>
</dbReference>
<dbReference type="GO" id="GO:0031012">
    <property type="term" value="C:extracellular matrix"/>
    <property type="evidence" value="ECO:0007669"/>
    <property type="project" value="TreeGrafter"/>
</dbReference>
<sequence length="834" mass="93144">MLRKVFFVCVLTVFGTSADLFSDLRLLSDSAEPNFPVFDFERPQFQARQSSESSSNKDREPLAPDYKDPVIADPDEINKDKPVLNPKKKDKQGPKYPVIAGIGGGIVDIDAGSDGLQTFSSPFGPEFEFPALPTGLGRPGSGFGFGGLFGLDDGKKWWKGANVCIEREESTDDDEEEESTKENSTDQQENRNLFSTSIRLSNCFETDNKYECVTRINNHGVVKTFTVRYKCCYGFKRTQDSDGCTKQVDLKPVLQTLEDLKLDAFRNLIKSSGLESTYEAGNFTVFVPSDDAMHDYDEKLNDMNIVDPVRRRRTLKNALTSKDLVLSHTTDGFVELADLENEQKLKSEDVQGSKIRINIYPTHTYEKMLTVNCARVKKSNILADNGVVHVVDKVVPPAIDNIEEIIRNHPKLTSFKKILENTEIPKKLKPDGHYTVFAATDEAFAKLDEVQRQKLLNGGGCASNILKHHFVAHTVCSAAIIGNATTHNVEGVVLNMERTMDDELIFEGKAKIVDTDLIGSNGVIHLIDTLIIPESGQYIGNVLKLHNFSKFQDLVEKAGLAEELDNFENATVFVPADVAFETPQARKLLEKIGDDKEKLRDLIKYHVIEGKVQSCDMSNNMKIPTKEGEDLRVNLYSTLPLFTNVINRATINCARLIGFDEKTCGSVVHEINKVLAPPTENIYELIQKDDKYLTLRELLKGTEVEKILQENNRSVTFLAPTDETFAALDEKDMTRLREDKERAEQVLKHHILTEVLCCSGVGPQTWGFNNFIPTMDNQKVEVGRTGSQVRINRAVVTSCDNLATNGVLHTINKVLAPRKQSVATLGGGFLFFDI</sequence>
<evidence type="ECO:0000259" key="3">
    <source>
        <dbReference type="PROSITE" id="PS50213"/>
    </source>
</evidence>
<feature type="chain" id="PRO_5040163248" description="FAS1 domain-containing protein" evidence="2">
    <location>
        <begin position="19"/>
        <end position="834"/>
    </location>
</feature>
<feature type="compositionally biased region" description="Acidic residues" evidence="1">
    <location>
        <begin position="169"/>
        <end position="179"/>
    </location>
</feature>
<dbReference type="GO" id="GO:0007155">
    <property type="term" value="P:cell adhesion"/>
    <property type="evidence" value="ECO:0007669"/>
    <property type="project" value="TreeGrafter"/>
</dbReference>
<feature type="domain" description="FAS1" evidence="3">
    <location>
        <begin position="249"/>
        <end position="395"/>
    </location>
</feature>
<dbReference type="InterPro" id="IPR000782">
    <property type="entry name" value="FAS1_domain"/>
</dbReference>
<name>A0A9N9N184_9CUCU</name>
<dbReference type="GO" id="GO:0050839">
    <property type="term" value="F:cell adhesion molecule binding"/>
    <property type="evidence" value="ECO:0007669"/>
    <property type="project" value="TreeGrafter"/>
</dbReference>
<dbReference type="PROSITE" id="PS50213">
    <property type="entry name" value="FAS1"/>
    <property type="match status" value="4"/>
</dbReference>
<dbReference type="Gene3D" id="2.30.180.10">
    <property type="entry name" value="FAS1 domain"/>
    <property type="match status" value="4"/>
</dbReference>
<dbReference type="InterPro" id="IPR036378">
    <property type="entry name" value="FAS1_dom_sf"/>
</dbReference>
<dbReference type="AlphaFoldDB" id="A0A9N9N184"/>
<proteinExistence type="predicted"/>
<dbReference type="PANTHER" id="PTHR10900:SF77">
    <property type="entry name" value="FI19380P1"/>
    <property type="match status" value="1"/>
</dbReference>
<feature type="domain" description="FAS1" evidence="3">
    <location>
        <begin position="679"/>
        <end position="815"/>
    </location>
</feature>
<dbReference type="PANTHER" id="PTHR10900">
    <property type="entry name" value="PERIOSTIN-RELATED"/>
    <property type="match status" value="1"/>
</dbReference>
<evidence type="ECO:0000313" key="5">
    <source>
        <dbReference type="Proteomes" id="UP001152799"/>
    </source>
</evidence>
<feature type="domain" description="FAS1" evidence="3">
    <location>
        <begin position="535"/>
        <end position="675"/>
    </location>
</feature>
<feature type="region of interest" description="Disordered" evidence="1">
    <location>
        <begin position="46"/>
        <end position="95"/>
    </location>
</feature>
<dbReference type="SUPFAM" id="SSF82153">
    <property type="entry name" value="FAS1 domain"/>
    <property type="match status" value="4"/>
</dbReference>
<feature type="signal peptide" evidence="2">
    <location>
        <begin position="1"/>
        <end position="18"/>
    </location>
</feature>
<feature type="region of interest" description="Disordered" evidence="1">
    <location>
        <begin position="167"/>
        <end position="191"/>
    </location>
</feature>
<accession>A0A9N9N184</accession>
<evidence type="ECO:0000256" key="1">
    <source>
        <dbReference type="SAM" id="MobiDB-lite"/>
    </source>
</evidence>
<dbReference type="Pfam" id="PF02469">
    <property type="entry name" value="Fasciclin"/>
    <property type="match status" value="4"/>
</dbReference>
<protein>
    <recommendedName>
        <fullName evidence="3">FAS1 domain-containing protein</fullName>
    </recommendedName>
</protein>
<dbReference type="EMBL" id="OU892283">
    <property type="protein sequence ID" value="CAG9771993.1"/>
    <property type="molecule type" value="Genomic_DNA"/>
</dbReference>
<dbReference type="GO" id="GO:0030198">
    <property type="term" value="P:extracellular matrix organization"/>
    <property type="evidence" value="ECO:0007669"/>
    <property type="project" value="TreeGrafter"/>
</dbReference>